<organism evidence="8 9">
    <name type="scientific">Gryllus longicercus</name>
    <dbReference type="NCBI Taxonomy" id="2509291"/>
    <lineage>
        <taxon>Eukaryota</taxon>
        <taxon>Metazoa</taxon>
        <taxon>Ecdysozoa</taxon>
        <taxon>Arthropoda</taxon>
        <taxon>Hexapoda</taxon>
        <taxon>Insecta</taxon>
        <taxon>Pterygota</taxon>
        <taxon>Neoptera</taxon>
        <taxon>Polyneoptera</taxon>
        <taxon>Orthoptera</taxon>
        <taxon>Ensifera</taxon>
        <taxon>Gryllidea</taxon>
        <taxon>Grylloidea</taxon>
        <taxon>Gryllidae</taxon>
        <taxon>Gryllinae</taxon>
        <taxon>Gryllus</taxon>
    </lineage>
</organism>
<feature type="compositionally biased region" description="Low complexity" evidence="5">
    <location>
        <begin position="1469"/>
        <end position="1482"/>
    </location>
</feature>
<feature type="compositionally biased region" description="Polar residues" evidence="5">
    <location>
        <begin position="1622"/>
        <end position="1638"/>
    </location>
</feature>
<evidence type="ECO:0000256" key="2">
    <source>
        <dbReference type="ARBA" id="ARBA00022553"/>
    </source>
</evidence>
<feature type="compositionally biased region" description="Gly residues" evidence="5">
    <location>
        <begin position="62"/>
        <end position="95"/>
    </location>
</feature>
<feature type="compositionally biased region" description="Gly residues" evidence="5">
    <location>
        <begin position="294"/>
        <end position="303"/>
    </location>
</feature>
<feature type="compositionally biased region" description="Low complexity" evidence="5">
    <location>
        <begin position="1597"/>
        <end position="1608"/>
    </location>
</feature>
<dbReference type="InterPro" id="IPR000331">
    <property type="entry name" value="Rap/Ran_GAP_dom"/>
</dbReference>
<dbReference type="Pfam" id="PF02145">
    <property type="entry name" value="Rap_GAP"/>
    <property type="match status" value="1"/>
</dbReference>
<feature type="compositionally biased region" description="Polar residues" evidence="5">
    <location>
        <begin position="1670"/>
        <end position="1688"/>
    </location>
</feature>
<dbReference type="InterPro" id="IPR050989">
    <property type="entry name" value="Rap1_Ran_GAP"/>
</dbReference>
<reference evidence="8 9" key="1">
    <citation type="submission" date="2024-03" db="EMBL/GenBank/DDBJ databases">
        <title>The genome assembly and annotation of the cricket Gryllus longicercus Weissman &amp; Gray.</title>
        <authorList>
            <person name="Szrajer S."/>
            <person name="Gray D."/>
            <person name="Ylla G."/>
        </authorList>
    </citation>
    <scope>NUCLEOTIDE SEQUENCE [LARGE SCALE GENOMIC DNA]</scope>
    <source>
        <strain evidence="8">DAG 2021-001</strain>
        <tissue evidence="8">Whole body minus gut</tissue>
    </source>
</reference>
<keyword evidence="2" id="KW-0597">Phosphoprotein</keyword>
<feature type="region of interest" description="Disordered" evidence="5">
    <location>
        <begin position="1596"/>
        <end position="1693"/>
    </location>
</feature>
<dbReference type="SUPFAM" id="SSF111347">
    <property type="entry name" value="Rap/Ran-GAP"/>
    <property type="match status" value="1"/>
</dbReference>
<gene>
    <name evidence="8" type="ORF">R5R35_002024</name>
</gene>
<dbReference type="GO" id="GO:0051056">
    <property type="term" value="P:regulation of small GTPase mediated signal transduction"/>
    <property type="evidence" value="ECO:0007669"/>
    <property type="project" value="InterPro"/>
</dbReference>
<dbReference type="GO" id="GO:0005737">
    <property type="term" value="C:cytoplasm"/>
    <property type="evidence" value="ECO:0007669"/>
    <property type="project" value="TreeGrafter"/>
</dbReference>
<feature type="region of interest" description="Disordered" evidence="5">
    <location>
        <begin position="395"/>
        <end position="429"/>
    </location>
</feature>
<feature type="region of interest" description="Disordered" evidence="5">
    <location>
        <begin position="1"/>
        <end position="27"/>
    </location>
</feature>
<feature type="compositionally biased region" description="Basic and acidic residues" evidence="5">
    <location>
        <begin position="1639"/>
        <end position="1658"/>
    </location>
</feature>
<evidence type="ECO:0008006" key="10">
    <source>
        <dbReference type="Google" id="ProtNLM"/>
    </source>
</evidence>
<feature type="domain" description="Rap-GAP" evidence="6">
    <location>
        <begin position="654"/>
        <end position="871"/>
    </location>
</feature>
<comment type="caution">
    <text evidence="8">The sequence shown here is derived from an EMBL/GenBank/DDBJ whole genome shotgun (WGS) entry which is preliminary data.</text>
</comment>
<dbReference type="Pfam" id="PF21022">
    <property type="entry name" value="Rap-GAP_dimer"/>
    <property type="match status" value="1"/>
</dbReference>
<dbReference type="InterPro" id="IPR036034">
    <property type="entry name" value="PDZ_sf"/>
</dbReference>
<evidence type="ECO:0000256" key="3">
    <source>
        <dbReference type="ARBA" id="ARBA00023054"/>
    </source>
</evidence>
<evidence type="ECO:0000259" key="7">
    <source>
        <dbReference type="PROSITE" id="PS50106"/>
    </source>
</evidence>
<feature type="compositionally biased region" description="Gly residues" evidence="5">
    <location>
        <begin position="330"/>
        <end position="341"/>
    </location>
</feature>
<name>A0AAN9Z0E7_9ORTH</name>
<feature type="region of interest" description="Disordered" evidence="5">
    <location>
        <begin position="202"/>
        <end position="281"/>
    </location>
</feature>
<feature type="compositionally biased region" description="Low complexity" evidence="5">
    <location>
        <begin position="304"/>
        <end position="316"/>
    </location>
</feature>
<keyword evidence="9" id="KW-1185">Reference proteome</keyword>
<dbReference type="PROSITE" id="PS50106">
    <property type="entry name" value="PDZ"/>
    <property type="match status" value="1"/>
</dbReference>
<evidence type="ECO:0000313" key="8">
    <source>
        <dbReference type="EMBL" id="KAK7790569.1"/>
    </source>
</evidence>
<feature type="compositionally biased region" description="Gly residues" evidence="5">
    <location>
        <begin position="234"/>
        <end position="281"/>
    </location>
</feature>
<feature type="compositionally biased region" description="Basic and acidic residues" evidence="5">
    <location>
        <begin position="1453"/>
        <end position="1462"/>
    </location>
</feature>
<evidence type="ECO:0000259" key="6">
    <source>
        <dbReference type="PROSITE" id="PS50085"/>
    </source>
</evidence>
<feature type="compositionally biased region" description="Low complexity" evidence="5">
    <location>
        <begin position="1156"/>
        <end position="1176"/>
    </location>
</feature>
<feature type="coiled-coil region" evidence="4">
    <location>
        <begin position="1728"/>
        <end position="1772"/>
    </location>
</feature>
<evidence type="ECO:0000256" key="1">
    <source>
        <dbReference type="ARBA" id="ARBA00022468"/>
    </source>
</evidence>
<feature type="region of interest" description="Disordered" evidence="5">
    <location>
        <begin position="1138"/>
        <end position="1256"/>
    </location>
</feature>
<dbReference type="SUPFAM" id="SSF50156">
    <property type="entry name" value="PDZ domain-like"/>
    <property type="match status" value="1"/>
</dbReference>
<dbReference type="FunFam" id="3.40.50.11210:FF:000002">
    <property type="entry name" value="Signal-induced proliferation-associated 1-like protein 1"/>
    <property type="match status" value="1"/>
</dbReference>
<feature type="region of interest" description="Disordered" evidence="5">
    <location>
        <begin position="50"/>
        <end position="105"/>
    </location>
</feature>
<feature type="region of interest" description="Disordered" evidence="5">
    <location>
        <begin position="1357"/>
        <end position="1486"/>
    </location>
</feature>
<feature type="region of interest" description="Disordered" evidence="5">
    <location>
        <begin position="1318"/>
        <end position="1340"/>
    </location>
</feature>
<evidence type="ECO:0000256" key="4">
    <source>
        <dbReference type="SAM" id="Coils"/>
    </source>
</evidence>
<dbReference type="Proteomes" id="UP001378592">
    <property type="component" value="Unassembled WGS sequence"/>
</dbReference>
<feature type="compositionally biased region" description="Polar residues" evidence="5">
    <location>
        <begin position="1385"/>
        <end position="1395"/>
    </location>
</feature>
<protein>
    <recommendedName>
        <fullName evidence="10">Signal-induced proliferation-associated 1-like protein 2</fullName>
    </recommendedName>
</protein>
<dbReference type="CDD" id="cd06745">
    <property type="entry name" value="PDZ_SIPA1-like"/>
    <property type="match status" value="1"/>
</dbReference>
<evidence type="ECO:0000256" key="5">
    <source>
        <dbReference type="SAM" id="MobiDB-lite"/>
    </source>
</evidence>
<evidence type="ECO:0000313" key="9">
    <source>
        <dbReference type="Proteomes" id="UP001378592"/>
    </source>
</evidence>
<dbReference type="SMART" id="SM00228">
    <property type="entry name" value="PDZ"/>
    <property type="match status" value="1"/>
</dbReference>
<sequence>MIGPGGAAGAAAAAGDCPQGPPRGSTRDRAMQAVDYYNNTVLRARVNAGLATPRSGPAGASYRGGGGAGGGGGGRASAGSAGGGGGGGGSPGGGHIHSSHQEPLYRSNSSLELVEHGPAQEVLRREYGSHGSIDVIGAGSAGVGGGQAASAGDSFFAMLQDYRPAVLGLLGADQRSPGPAEYLRGKLEPAPASENAANALTAGTEDGSGVMSTPSGPPPSSTSPKLRLKLHRFWGGGSGSGGGGSGSGASGSASGGTGGGSGGGSGAGGGASGGGGGGGAGSACAGGSGGGSGNGGGAGGGGNSSVSSSGMGSSSGKPPRAGDERDGAGPSSGGGGGGGAAGLMACAPSTAAEVEERQRRRAFAHYDCQSLTANLGYAAKLRGLLLARRRNTTTGASAASMLSAGRSATPDGGDSGDEDPGDGRGNDLLESCPFFRNEIGGEEERIVSLTRMNNGAAGAVPPGSSSNASDIALGNHGHGRPLLTNQHRQRRPQHRPSLAYGVSVLEFPVGDTHWRHGTCPYQRPARAIESVDQGALYYRKYFHGQDHQNWFGMDENLGPVAISIKKERIDRNDGNASSSSSSNSGQIAQYRLIIRTSELLTLRGSILEDAVPNLKASNSNKGMNTKEVLEYIAPELQISCLRLGIHSAQTEEQLLKLDEQGLTNHYKVGVLYCRAGQASEEDMYNNEDAGPAFREFLDSIGQRVRLKGFDKYKAGLDNKTDSTGLYSVYAQYQDCEIMFHVSTMLPFTPNNRQQLLRKRHIGNDIVTIVFQEPGAQPFTPKNIRSQFQHVFIVVRAINPCSENTQYSVAVSRSKEVPIFGPPIHDGAMFPKSKAFADFLLAKVINAENAAHRSEKFATMATRTRQEYLKDLATNYTTSAIVETGQKFSIMSFSSKKKERGRPRMLPDASQRGAISWQVLLDDSSQACLVECFLGISADSFVLIEERTREIVFVTPCKSILGWCAQTNSLRIYHHQGECVTMHMREAGERDELMEVVVRLRAVTEGCASQELSLRRNPMGQLGFHVQPDGMVTQVEGMGLAWQAGLRQGARLVEIEIICKIAVSTLSHDQMVDLLKTSLMVTVMVIPPHVDGTPRRGCNLQNCKYTTGNYEGDYENLSSPEESSCKLSGKLPAFQQAVPGNHRRYDEYGRNFSPPRSSSSSGYGTGSSSKSFTGTDTRFSSNPEGTMTSSSSGHSSDDRWYELLDPADLDPAVRDSGVRDPAVRDSPPPPLPARLGSGGSSAFQQVAPKRRGGGVPGAMEEPVSGLNPVHTSLHPKVQVSHSLPLPHASFSLPLTSRYAEEYEALGNSQYSHDFKLGDKVSHLKTPNGNSDARPGPRHSERQPALDYLSARIPKITDYNNHQHSGELGKSSSLPPECAVRGLTLSDGHSTDTSSASDRMVGAPSEDELSAGSSNVSPRLCRSSKPTTLGPSSGTGAGTLTPSSGSSRNQSPRPASRDMGEARLRPGVTPRSASNRNSANLASSTLQEDLMRLINPDYMSEREESAIINTKENHSSNIMGKVYSSCTNNSNANGLATSENCLRSRSRENLCTTNGSTLMSLGVLSSTHSDQHTNNVGNVSANERGDVILTMARPATVISNASTASSPAPSENKMSKEERLSPRVTKSSPNSKLSPNTAGTSRHELSRHETLQIPDSRETDWPGLMDSAARSLMQSQSGDPSPVNPGSTLPENARNGDAALGHWVDEMAEHLGLDNNPSGSRRTAELHNHQTELQARLARETRRRLSLEEEVRRLRDENRRLQEESQAAAQQLRRFTEWFFQTIDRQ</sequence>
<feature type="region of interest" description="Disordered" evidence="5">
    <location>
        <begin position="294"/>
        <end position="341"/>
    </location>
</feature>
<feature type="region of interest" description="Disordered" evidence="5">
    <location>
        <begin position="457"/>
        <end position="478"/>
    </location>
</feature>
<keyword evidence="1" id="KW-0343">GTPase activation</keyword>
<dbReference type="PANTHER" id="PTHR15711:SF22">
    <property type="entry name" value="RAP-GAP DOMAIN-CONTAINING PROTEIN"/>
    <property type="match status" value="1"/>
</dbReference>
<feature type="compositionally biased region" description="Polar residues" evidence="5">
    <location>
        <begin position="1177"/>
        <end position="1187"/>
    </location>
</feature>
<accession>A0AAN9Z0E7</accession>
<dbReference type="InterPro" id="IPR035974">
    <property type="entry name" value="Rap/Ran-GAP_sf"/>
</dbReference>
<keyword evidence="3 4" id="KW-0175">Coiled coil</keyword>
<dbReference type="Gene3D" id="2.30.42.10">
    <property type="match status" value="1"/>
</dbReference>
<dbReference type="PROSITE" id="PS50085">
    <property type="entry name" value="RAPGAP"/>
    <property type="match status" value="1"/>
</dbReference>
<dbReference type="Gene3D" id="3.40.50.11210">
    <property type="entry name" value="Rap/Ran-GAP"/>
    <property type="match status" value="1"/>
</dbReference>
<feature type="compositionally biased region" description="Polar residues" evidence="5">
    <location>
        <begin position="1422"/>
        <end position="1451"/>
    </location>
</feature>
<dbReference type="GO" id="GO:0005096">
    <property type="term" value="F:GTPase activator activity"/>
    <property type="evidence" value="ECO:0007669"/>
    <property type="project" value="UniProtKB-KW"/>
</dbReference>
<feature type="compositionally biased region" description="Basic and acidic residues" evidence="5">
    <location>
        <begin position="1210"/>
        <end position="1222"/>
    </location>
</feature>
<dbReference type="InterPro" id="IPR001478">
    <property type="entry name" value="PDZ"/>
</dbReference>
<feature type="domain" description="PDZ" evidence="7">
    <location>
        <begin position="1010"/>
        <end position="1077"/>
    </location>
</feature>
<dbReference type="EMBL" id="JAZDUA010000612">
    <property type="protein sequence ID" value="KAK7790569.1"/>
    <property type="molecule type" value="Genomic_DNA"/>
</dbReference>
<proteinExistence type="predicted"/>
<dbReference type="PANTHER" id="PTHR15711">
    <property type="entry name" value="RAP GTPASE-ACTIVATING PROTEIN"/>
    <property type="match status" value="1"/>
</dbReference>